<comment type="caution">
    <text evidence="10">The sequence shown here is derived from an EMBL/GenBank/DDBJ whole genome shotgun (WGS) entry which is preliminary data.</text>
</comment>
<feature type="compositionally biased region" description="Low complexity" evidence="7">
    <location>
        <begin position="154"/>
        <end position="188"/>
    </location>
</feature>
<dbReference type="PROSITE" id="PS51257">
    <property type="entry name" value="PROKAR_LIPOPROTEIN"/>
    <property type="match status" value="1"/>
</dbReference>
<keyword evidence="11" id="KW-1185">Reference proteome</keyword>
<keyword evidence="4 6" id="KW-0413">Isomerase</keyword>
<protein>
    <recommendedName>
        <fullName evidence="6">peptidylprolyl isomerase</fullName>
        <ecNumber evidence="6">5.2.1.8</ecNumber>
    </recommendedName>
</protein>
<name>A0A418XQ33_9BURK</name>
<evidence type="ECO:0000259" key="9">
    <source>
        <dbReference type="PROSITE" id="PS50059"/>
    </source>
</evidence>
<feature type="region of interest" description="Disordered" evidence="7">
    <location>
        <begin position="272"/>
        <end position="291"/>
    </location>
</feature>
<dbReference type="InterPro" id="IPR025282">
    <property type="entry name" value="DUF4214"/>
</dbReference>
<dbReference type="GO" id="GO:0003755">
    <property type="term" value="F:peptidyl-prolyl cis-trans isomerase activity"/>
    <property type="evidence" value="ECO:0007669"/>
    <property type="project" value="UniProtKB-KW"/>
</dbReference>
<organism evidence="10 11">
    <name type="scientific">Massilia cavernae</name>
    <dbReference type="NCBI Taxonomy" id="2320864"/>
    <lineage>
        <taxon>Bacteria</taxon>
        <taxon>Pseudomonadati</taxon>
        <taxon>Pseudomonadota</taxon>
        <taxon>Betaproteobacteria</taxon>
        <taxon>Burkholderiales</taxon>
        <taxon>Oxalobacteraceae</taxon>
        <taxon>Telluria group</taxon>
        <taxon>Massilia</taxon>
    </lineage>
</organism>
<reference evidence="10 11" key="1">
    <citation type="submission" date="2018-09" db="EMBL/GenBank/DDBJ databases">
        <authorList>
            <person name="Zhu H."/>
        </authorList>
    </citation>
    <scope>NUCLEOTIDE SEQUENCE [LARGE SCALE GENOMIC DNA]</scope>
    <source>
        <strain evidence="10 11">K1S02-61</strain>
    </source>
</reference>
<dbReference type="Gene3D" id="3.10.50.40">
    <property type="match status" value="1"/>
</dbReference>
<evidence type="ECO:0000313" key="11">
    <source>
        <dbReference type="Proteomes" id="UP000284006"/>
    </source>
</evidence>
<dbReference type="PANTHER" id="PTHR43811:SF19">
    <property type="entry name" value="39 KDA FK506-BINDING NUCLEAR PROTEIN"/>
    <property type="match status" value="1"/>
</dbReference>
<dbReference type="InterPro" id="IPR001179">
    <property type="entry name" value="PPIase_FKBP_dom"/>
</dbReference>
<dbReference type="EC" id="5.2.1.8" evidence="6"/>
<evidence type="ECO:0000313" key="10">
    <source>
        <dbReference type="EMBL" id="RJG14558.1"/>
    </source>
</evidence>
<proteinExistence type="inferred from homology"/>
<dbReference type="RefSeq" id="WP_119811992.1">
    <property type="nucleotide sequence ID" value="NZ_QYUP01000127.1"/>
</dbReference>
<evidence type="ECO:0000256" key="2">
    <source>
        <dbReference type="ARBA" id="ARBA00006577"/>
    </source>
</evidence>
<feature type="region of interest" description="Disordered" evidence="7">
    <location>
        <begin position="239"/>
        <end position="265"/>
    </location>
</feature>
<evidence type="ECO:0000256" key="6">
    <source>
        <dbReference type="PROSITE-ProRule" id="PRU00277"/>
    </source>
</evidence>
<dbReference type="Pfam" id="PF00254">
    <property type="entry name" value="FKBP_C"/>
    <property type="match status" value="1"/>
</dbReference>
<gene>
    <name evidence="10" type="ORF">D3872_17425</name>
</gene>
<dbReference type="PROSITE" id="PS50059">
    <property type="entry name" value="FKBP_PPIASE"/>
    <property type="match status" value="1"/>
</dbReference>
<evidence type="ECO:0000256" key="4">
    <source>
        <dbReference type="ARBA" id="ARBA00023235"/>
    </source>
</evidence>
<comment type="catalytic activity">
    <reaction evidence="1 6">
        <text>[protein]-peptidylproline (omega=180) = [protein]-peptidylproline (omega=0)</text>
        <dbReference type="Rhea" id="RHEA:16237"/>
        <dbReference type="Rhea" id="RHEA-COMP:10747"/>
        <dbReference type="Rhea" id="RHEA-COMP:10748"/>
        <dbReference type="ChEBI" id="CHEBI:83833"/>
        <dbReference type="ChEBI" id="CHEBI:83834"/>
        <dbReference type="EC" id="5.2.1.8"/>
    </reaction>
</comment>
<evidence type="ECO:0000256" key="7">
    <source>
        <dbReference type="SAM" id="MobiDB-lite"/>
    </source>
</evidence>
<dbReference type="AlphaFoldDB" id="A0A418XQ33"/>
<feature type="region of interest" description="Disordered" evidence="7">
    <location>
        <begin position="151"/>
        <end position="206"/>
    </location>
</feature>
<feature type="chain" id="PRO_5019474305" description="peptidylprolyl isomerase" evidence="8">
    <location>
        <begin position="26"/>
        <end position="570"/>
    </location>
</feature>
<dbReference type="OrthoDB" id="480426at2"/>
<dbReference type="PANTHER" id="PTHR43811">
    <property type="entry name" value="FKBP-TYPE PEPTIDYL-PROLYL CIS-TRANS ISOMERASE FKPA"/>
    <property type="match status" value="1"/>
</dbReference>
<dbReference type="Proteomes" id="UP000284006">
    <property type="component" value="Unassembled WGS sequence"/>
</dbReference>
<accession>A0A418XQ33</accession>
<dbReference type="SUPFAM" id="SSF54534">
    <property type="entry name" value="FKBP-like"/>
    <property type="match status" value="1"/>
</dbReference>
<feature type="signal peptide" evidence="8">
    <location>
        <begin position="1"/>
        <end position="25"/>
    </location>
</feature>
<evidence type="ECO:0000256" key="3">
    <source>
        <dbReference type="ARBA" id="ARBA00023110"/>
    </source>
</evidence>
<keyword evidence="8" id="KW-0732">Signal</keyword>
<sequence>MTKPIKYAALCSLSLLLAACGSDSATDAPATTATASRVSAQTSQVEVSAYHDVVQRIYVGYFGRPADAGGLAFFAGRFRDLGAPTNIADMSIAYGNNADIRALIDVFGTSAESQALYAGDNSVFIDAIYSNLFGRAADQVGKDFWTDAINKATSRGPAPRSRSCPARRAPTPTSSPRRLWWRAASPPRSTRRSVRWPTTAWPPTSSCATCSARWAVHRHRRLPGQHRFHLGHAGGPAWRAGLLRRPPDRQRQPVQLTGTGKRPVLGLLRQRRRHRRDADLLPAGPGQLQQRRIRRARHQGLRPGPASAAAVSSQYSPLASLNGSITVGGSSIPFTSTGFPESGYVYNTPARLSEVAGSYRMSGTLGVHNTTIAADGSFNASLGACNYSGRLTPRASGKNVFDASWTFGAGTCPLSGQTGTGVALSYIPVAGGTRLVTIAVTNAARTTGTIMASLPPALAALGVTDTVAGAGAEATNGKVLTVNYTGWLYNPYAADKHGAQFDTSIGKTPFVFRLGNGNVIKGWDQGMVGMKVGGKRILAIPSSLGYGAMGSGSIPPNSDLIFEVELISVN</sequence>
<dbReference type="EMBL" id="QYUP01000127">
    <property type="protein sequence ID" value="RJG14558.1"/>
    <property type="molecule type" value="Genomic_DNA"/>
</dbReference>
<feature type="domain" description="PPIase FKBP-type" evidence="9">
    <location>
        <begin position="477"/>
        <end position="570"/>
    </location>
</feature>
<dbReference type="Pfam" id="PF13946">
    <property type="entry name" value="DUF4214"/>
    <property type="match status" value="1"/>
</dbReference>
<keyword evidence="3 6" id="KW-0697">Rotamase</keyword>
<comment type="similarity">
    <text evidence="2">Belongs to the FKBP-type PPIase family.</text>
</comment>
<dbReference type="InterPro" id="IPR046357">
    <property type="entry name" value="PPIase_dom_sf"/>
</dbReference>
<dbReference type="FunFam" id="3.10.50.40:FF:000006">
    <property type="entry name" value="Peptidyl-prolyl cis-trans isomerase"/>
    <property type="match status" value="1"/>
</dbReference>
<comment type="function">
    <text evidence="5">PPIases accelerate the folding of proteins.</text>
</comment>
<evidence type="ECO:0000256" key="8">
    <source>
        <dbReference type="SAM" id="SignalP"/>
    </source>
</evidence>
<evidence type="ECO:0000256" key="1">
    <source>
        <dbReference type="ARBA" id="ARBA00000971"/>
    </source>
</evidence>
<evidence type="ECO:0000256" key="5">
    <source>
        <dbReference type="ARBA" id="ARBA00056164"/>
    </source>
</evidence>